<evidence type="ECO:0000256" key="6">
    <source>
        <dbReference type="SAM" id="Coils"/>
    </source>
</evidence>
<keyword evidence="11" id="KW-1185">Reference proteome</keyword>
<dbReference type="InterPro" id="IPR007221">
    <property type="entry name" value="MreC"/>
</dbReference>
<comment type="similarity">
    <text evidence="1 5">Belongs to the MreC family.</text>
</comment>
<dbReference type="Pfam" id="PF04085">
    <property type="entry name" value="MreC"/>
    <property type="match status" value="1"/>
</dbReference>
<comment type="caution">
    <text evidence="10">The sequence shown here is derived from an EMBL/GenBank/DDBJ whole genome shotgun (WGS) entry which is preliminary data.</text>
</comment>
<dbReference type="GO" id="GO:0005886">
    <property type="term" value="C:plasma membrane"/>
    <property type="evidence" value="ECO:0007669"/>
    <property type="project" value="TreeGrafter"/>
</dbReference>
<dbReference type="Gene3D" id="2.40.10.350">
    <property type="entry name" value="Rod shape-determining protein MreC, domain 2"/>
    <property type="match status" value="1"/>
</dbReference>
<gene>
    <name evidence="10" type="primary">mreC</name>
    <name evidence="10" type="ORF">F0415_11555</name>
</gene>
<reference evidence="10 11" key="1">
    <citation type="submission" date="2019-09" db="EMBL/GenBank/DDBJ databases">
        <title>Arenimonas chukotkensis sp. nov., a bacterium isolated from Chukotka hot spring, Arctic region, Russia.</title>
        <authorList>
            <person name="Zayulina K.S."/>
            <person name="Prokofeva M.I."/>
            <person name="Elcheninov A.G."/>
            <person name="Novikov A."/>
            <person name="Kochetkova T.V."/>
            <person name="Kublanov I.V."/>
        </authorList>
    </citation>
    <scope>NUCLEOTIDE SEQUENCE [LARGE SCALE GENOMIC DNA]</scope>
    <source>
        <strain evidence="10 11">3729k</strain>
    </source>
</reference>
<evidence type="ECO:0000256" key="2">
    <source>
        <dbReference type="ARBA" id="ARBA00013855"/>
    </source>
</evidence>
<dbReference type="AlphaFoldDB" id="A0A5B2Z9Q8"/>
<feature type="domain" description="Rod shape-determining protein MreC beta-barrel core" evidence="9">
    <location>
        <begin position="130"/>
        <end position="275"/>
    </location>
</feature>
<comment type="function">
    <text evidence="5">Involved in formation and maintenance of cell shape.</text>
</comment>
<name>A0A5B2Z9Q8_9GAMM</name>
<evidence type="ECO:0000256" key="7">
    <source>
        <dbReference type="SAM" id="MobiDB-lite"/>
    </source>
</evidence>
<sequence length="326" mass="34158">MAYTGNPAPRLSDSAAGTLPLLAYLAIALVLMVADSRGDFGARARAQMSLAAEPVWWLASAPSRVARALRENFVTRAGLREENLRLRRELELSNARLHRLLAVAEENQRLRELLGGTRGYRLQARLVGILDVDLDPARQRILLDAGERDGVAVGQAMIDAGGVLGQVIEVGPRTATALLLTDPDHAVPVQVARSGLRLIAFGTGRADRLLLPNIPQSADIRVGDRLVTSGIGGRFPAGFPVAVVASVRPDESGLFMLAEARPTARLDRGVEVLLVANTLEGVDDGPPVPAPVNPPADEGDASASPARTAPGAAADPPGPGGGGRRP</sequence>
<keyword evidence="6" id="KW-0175">Coiled coil</keyword>
<accession>A0A5B2Z9Q8</accession>
<keyword evidence="8" id="KW-0812">Transmembrane</keyword>
<dbReference type="PIRSF" id="PIRSF038471">
    <property type="entry name" value="MreC"/>
    <property type="match status" value="1"/>
</dbReference>
<dbReference type="GO" id="GO:0008360">
    <property type="term" value="P:regulation of cell shape"/>
    <property type="evidence" value="ECO:0007669"/>
    <property type="project" value="UniProtKB-KW"/>
</dbReference>
<reference evidence="10 11" key="2">
    <citation type="submission" date="2019-09" db="EMBL/GenBank/DDBJ databases">
        <authorList>
            <person name="Mazur A."/>
        </authorList>
    </citation>
    <scope>NUCLEOTIDE SEQUENCE [LARGE SCALE GENOMIC DNA]</scope>
    <source>
        <strain evidence="10 11">3729k</strain>
    </source>
</reference>
<dbReference type="EMBL" id="VUOD01000013">
    <property type="protein sequence ID" value="KAA2283934.1"/>
    <property type="molecule type" value="Genomic_DNA"/>
</dbReference>
<evidence type="ECO:0000259" key="9">
    <source>
        <dbReference type="Pfam" id="PF04085"/>
    </source>
</evidence>
<keyword evidence="8" id="KW-0472">Membrane</keyword>
<feature type="transmembrane region" description="Helical" evidence="8">
    <location>
        <begin position="15"/>
        <end position="34"/>
    </location>
</feature>
<evidence type="ECO:0000313" key="10">
    <source>
        <dbReference type="EMBL" id="KAA2283934.1"/>
    </source>
</evidence>
<evidence type="ECO:0000256" key="5">
    <source>
        <dbReference type="PIRNR" id="PIRNR038471"/>
    </source>
</evidence>
<dbReference type="NCBIfam" id="TIGR00219">
    <property type="entry name" value="mreC"/>
    <property type="match status" value="1"/>
</dbReference>
<dbReference type="Gene3D" id="2.40.10.340">
    <property type="entry name" value="Rod shape-determining protein MreC, domain 1"/>
    <property type="match status" value="1"/>
</dbReference>
<feature type="region of interest" description="Disordered" evidence="7">
    <location>
        <begin position="280"/>
        <end position="326"/>
    </location>
</feature>
<dbReference type="InterPro" id="IPR055342">
    <property type="entry name" value="MreC_beta-barrel_core"/>
</dbReference>
<evidence type="ECO:0000256" key="4">
    <source>
        <dbReference type="ARBA" id="ARBA00032089"/>
    </source>
</evidence>
<evidence type="ECO:0000256" key="8">
    <source>
        <dbReference type="SAM" id="Phobius"/>
    </source>
</evidence>
<dbReference type="InterPro" id="IPR042175">
    <property type="entry name" value="Cell/Rod_MreC_2"/>
</dbReference>
<keyword evidence="8" id="KW-1133">Transmembrane helix</keyword>
<dbReference type="RefSeq" id="WP_149861381.1">
    <property type="nucleotide sequence ID" value="NZ_VUOD01000013.1"/>
</dbReference>
<feature type="compositionally biased region" description="Low complexity" evidence="7">
    <location>
        <begin position="303"/>
        <end position="315"/>
    </location>
</feature>
<keyword evidence="3 5" id="KW-0133">Cell shape</keyword>
<dbReference type="Proteomes" id="UP000322165">
    <property type="component" value="Unassembled WGS sequence"/>
</dbReference>
<evidence type="ECO:0000313" key="11">
    <source>
        <dbReference type="Proteomes" id="UP000322165"/>
    </source>
</evidence>
<evidence type="ECO:0000256" key="3">
    <source>
        <dbReference type="ARBA" id="ARBA00022960"/>
    </source>
</evidence>
<organism evidence="10 11">
    <name type="scientific">Arenimonas fontis</name>
    <dbReference type="NCBI Taxonomy" id="2608255"/>
    <lineage>
        <taxon>Bacteria</taxon>
        <taxon>Pseudomonadati</taxon>
        <taxon>Pseudomonadota</taxon>
        <taxon>Gammaproteobacteria</taxon>
        <taxon>Lysobacterales</taxon>
        <taxon>Lysobacteraceae</taxon>
        <taxon>Arenimonas</taxon>
    </lineage>
</organism>
<dbReference type="PANTHER" id="PTHR34138:SF1">
    <property type="entry name" value="CELL SHAPE-DETERMINING PROTEIN MREC"/>
    <property type="match status" value="1"/>
</dbReference>
<dbReference type="PANTHER" id="PTHR34138">
    <property type="entry name" value="CELL SHAPE-DETERMINING PROTEIN MREC"/>
    <property type="match status" value="1"/>
</dbReference>
<proteinExistence type="inferred from homology"/>
<feature type="coiled-coil region" evidence="6">
    <location>
        <begin position="76"/>
        <end position="107"/>
    </location>
</feature>
<evidence type="ECO:0000256" key="1">
    <source>
        <dbReference type="ARBA" id="ARBA00009369"/>
    </source>
</evidence>
<dbReference type="InterPro" id="IPR042177">
    <property type="entry name" value="Cell/Rod_1"/>
</dbReference>
<protein>
    <recommendedName>
        <fullName evidence="2 5">Cell shape-determining protein MreC</fullName>
    </recommendedName>
    <alternativeName>
        <fullName evidence="4 5">Cell shape protein MreC</fullName>
    </alternativeName>
</protein>